<accession>A0A1Y5XLY3</accession>
<dbReference type="AlphaFoldDB" id="A0A1Y5XLY3"/>
<dbReference type="RefSeq" id="WP_084427763.1">
    <property type="nucleotide sequence ID" value="NZ_FWXV01000002.1"/>
</dbReference>
<name>A0A1Y5XLY3_KIBAR</name>
<dbReference type="SUPFAM" id="SSF55811">
    <property type="entry name" value="Nudix"/>
    <property type="match status" value="1"/>
</dbReference>
<dbReference type="EMBL" id="FWXV01000002">
    <property type="protein sequence ID" value="SMC99804.1"/>
    <property type="molecule type" value="Genomic_DNA"/>
</dbReference>
<dbReference type="PROSITE" id="PS51462">
    <property type="entry name" value="NUDIX"/>
    <property type="match status" value="1"/>
</dbReference>
<keyword evidence="2" id="KW-0378">Hydrolase</keyword>
<dbReference type="CDD" id="cd04699">
    <property type="entry name" value="NUDIX_MutT_Nudt1"/>
    <property type="match status" value="1"/>
</dbReference>
<dbReference type="Gene3D" id="3.90.79.10">
    <property type="entry name" value="Nucleoside Triphosphate Pyrophosphohydrolase"/>
    <property type="match status" value="1"/>
</dbReference>
<comment type="similarity">
    <text evidence="1">Belongs to the Nudix hydrolase family.</text>
</comment>
<dbReference type="InterPro" id="IPR020476">
    <property type="entry name" value="Nudix_hydrolase"/>
</dbReference>
<evidence type="ECO:0000259" key="3">
    <source>
        <dbReference type="PROSITE" id="PS51462"/>
    </source>
</evidence>
<dbReference type="Pfam" id="PF00293">
    <property type="entry name" value="NUDIX"/>
    <property type="match status" value="1"/>
</dbReference>
<dbReference type="OrthoDB" id="9804442at2"/>
<proteinExistence type="inferred from homology"/>
<evidence type="ECO:0000313" key="5">
    <source>
        <dbReference type="Proteomes" id="UP000192674"/>
    </source>
</evidence>
<keyword evidence="5" id="KW-1185">Reference proteome</keyword>
<protein>
    <submittedName>
        <fullName evidence="4">ADP-ribose pyrophosphatase YjhB, NUDIX family</fullName>
    </submittedName>
</protein>
<dbReference type="Proteomes" id="UP000192674">
    <property type="component" value="Unassembled WGS sequence"/>
</dbReference>
<reference evidence="4 5" key="1">
    <citation type="submission" date="2017-04" db="EMBL/GenBank/DDBJ databases">
        <authorList>
            <person name="Afonso C.L."/>
            <person name="Miller P.J."/>
            <person name="Scott M.A."/>
            <person name="Spackman E."/>
            <person name="Goraichik I."/>
            <person name="Dimitrov K.M."/>
            <person name="Suarez D.L."/>
            <person name="Swayne D.E."/>
        </authorList>
    </citation>
    <scope>NUCLEOTIDE SEQUENCE [LARGE SCALE GENOMIC DNA]</scope>
    <source>
        <strain evidence="4 5">DSM 43828</strain>
    </source>
</reference>
<dbReference type="PANTHER" id="PTHR43736">
    <property type="entry name" value="ADP-RIBOSE PYROPHOSPHATASE"/>
    <property type="match status" value="1"/>
</dbReference>
<dbReference type="PRINTS" id="PR00502">
    <property type="entry name" value="NUDIXFAMILY"/>
</dbReference>
<dbReference type="PANTHER" id="PTHR43736:SF1">
    <property type="entry name" value="DIHYDRONEOPTERIN TRIPHOSPHATE DIPHOSPHATASE"/>
    <property type="match status" value="1"/>
</dbReference>
<evidence type="ECO:0000256" key="1">
    <source>
        <dbReference type="ARBA" id="ARBA00005582"/>
    </source>
</evidence>
<dbReference type="InterPro" id="IPR015797">
    <property type="entry name" value="NUDIX_hydrolase-like_dom_sf"/>
</dbReference>
<sequence length="145" mass="16724">MSQPDYVPRTFPVSIKGVVVRDGKVLLLKNERNEWELPGGRIELDETPEECVAREITEETQWKVTTGPILDTWMYYIDVAEKHVFIVTYGCYANGDTEPVLSHEHKEIGLFPEHEVPTLNMPKGYKRSIATWYDRLREDTAELVG</sequence>
<feature type="domain" description="Nudix hydrolase" evidence="3">
    <location>
        <begin position="8"/>
        <end position="135"/>
    </location>
</feature>
<dbReference type="GO" id="GO:0016787">
    <property type="term" value="F:hydrolase activity"/>
    <property type="evidence" value="ECO:0007669"/>
    <property type="project" value="UniProtKB-KW"/>
</dbReference>
<organism evidence="4 5">
    <name type="scientific">Kibdelosporangium aridum</name>
    <dbReference type="NCBI Taxonomy" id="2030"/>
    <lineage>
        <taxon>Bacteria</taxon>
        <taxon>Bacillati</taxon>
        <taxon>Actinomycetota</taxon>
        <taxon>Actinomycetes</taxon>
        <taxon>Pseudonocardiales</taxon>
        <taxon>Pseudonocardiaceae</taxon>
        <taxon>Kibdelosporangium</taxon>
    </lineage>
</organism>
<evidence type="ECO:0000256" key="2">
    <source>
        <dbReference type="ARBA" id="ARBA00022801"/>
    </source>
</evidence>
<gene>
    <name evidence="4" type="ORF">SAMN05661093_03723</name>
</gene>
<evidence type="ECO:0000313" key="4">
    <source>
        <dbReference type="EMBL" id="SMC99804.1"/>
    </source>
</evidence>
<dbReference type="InterPro" id="IPR000086">
    <property type="entry name" value="NUDIX_hydrolase_dom"/>
</dbReference>